<keyword evidence="6" id="KW-0598">Phosphotransferase system</keyword>
<sequence>MYNILLTSHSELCIGLLQAAQMILGDTDEVEYVVLDETGIDNFTKKLDEKISLLASDDKELLILVDIFGGTPFNQSMIRAQKQENIRVVSGVNLAMVIEAIMNKNKEIDEALNNIISSTKESIVQGIICREQLEANE</sequence>
<dbReference type="EMBL" id="NOJY02000002">
    <property type="protein sequence ID" value="RDY29385.1"/>
    <property type="molecule type" value="Genomic_DNA"/>
</dbReference>
<dbReference type="InterPro" id="IPR033887">
    <property type="entry name" value="PTS_IIA_man"/>
</dbReference>
<dbReference type="OrthoDB" id="6623712at2"/>
<comment type="subcellular location">
    <subcellularLocation>
        <location evidence="1">Cytoplasm</location>
    </subcellularLocation>
</comment>
<dbReference type="GO" id="GO:0016301">
    <property type="term" value="F:kinase activity"/>
    <property type="evidence" value="ECO:0007669"/>
    <property type="project" value="UniProtKB-KW"/>
</dbReference>
<dbReference type="GO" id="GO:0005737">
    <property type="term" value="C:cytoplasm"/>
    <property type="evidence" value="ECO:0007669"/>
    <property type="project" value="UniProtKB-SubCell"/>
</dbReference>
<evidence type="ECO:0000259" key="8">
    <source>
        <dbReference type="PROSITE" id="PS51096"/>
    </source>
</evidence>
<keyword evidence="3" id="KW-0963">Cytoplasm</keyword>
<gene>
    <name evidence="9" type="ORF">CHL78_001420</name>
</gene>
<evidence type="ECO:0000313" key="10">
    <source>
        <dbReference type="Proteomes" id="UP000215694"/>
    </source>
</evidence>
<evidence type="ECO:0000256" key="1">
    <source>
        <dbReference type="ARBA" id="ARBA00004496"/>
    </source>
</evidence>
<dbReference type="PROSITE" id="PS51096">
    <property type="entry name" value="PTS_EIIA_TYPE_4"/>
    <property type="match status" value="1"/>
</dbReference>
<evidence type="ECO:0000256" key="2">
    <source>
        <dbReference type="ARBA" id="ARBA00022448"/>
    </source>
</evidence>
<evidence type="ECO:0000256" key="5">
    <source>
        <dbReference type="ARBA" id="ARBA00022679"/>
    </source>
</evidence>
<dbReference type="RefSeq" id="WP_094367726.1">
    <property type="nucleotide sequence ID" value="NZ_NOJY02000002.1"/>
</dbReference>
<dbReference type="Gene3D" id="3.40.50.510">
    <property type="entry name" value="Phosphotransferase system, mannose-type IIA component"/>
    <property type="match status" value="1"/>
</dbReference>
<dbReference type="InterPro" id="IPR004701">
    <property type="entry name" value="PTS_EIIA_man-typ"/>
</dbReference>
<keyword evidence="10" id="KW-1185">Reference proteome</keyword>
<reference evidence="9 10" key="1">
    <citation type="journal article" date="2017" name="Genome Announc.">
        <title>Draft Genome Sequence of Romboutsia weinsteinii sp. nov. Strain CCRI-19649(T) Isolated from Surface Water.</title>
        <authorList>
            <person name="Maheux A.F."/>
            <person name="Boudreau D.K."/>
            <person name="Berube E."/>
            <person name="Boissinot M."/>
            <person name="Cantin P."/>
            <person name="Raymond F."/>
            <person name="Corbeil J."/>
            <person name="Omar R.F."/>
            <person name="Bergeron M.G."/>
        </authorList>
    </citation>
    <scope>NUCLEOTIDE SEQUENCE [LARGE SCALE GENOMIC DNA]</scope>
    <source>
        <strain evidence="9 10">CCRI-19649</strain>
    </source>
</reference>
<keyword evidence="4" id="KW-0762">Sugar transport</keyword>
<evidence type="ECO:0000256" key="6">
    <source>
        <dbReference type="ARBA" id="ARBA00022683"/>
    </source>
</evidence>
<keyword evidence="5" id="KW-0808">Transferase</keyword>
<evidence type="ECO:0000256" key="3">
    <source>
        <dbReference type="ARBA" id="ARBA00022490"/>
    </source>
</evidence>
<dbReference type="PANTHER" id="PTHR33799">
    <property type="entry name" value="PTS PERMEASE-RELATED-RELATED"/>
    <property type="match status" value="1"/>
</dbReference>
<dbReference type="GO" id="GO:0016020">
    <property type="term" value="C:membrane"/>
    <property type="evidence" value="ECO:0007669"/>
    <property type="project" value="InterPro"/>
</dbReference>
<dbReference type="InterPro" id="IPR036662">
    <property type="entry name" value="PTS_EIIA_man-typ_sf"/>
</dbReference>
<dbReference type="AlphaFoldDB" id="A0A371J9G8"/>
<dbReference type="CDD" id="cd00006">
    <property type="entry name" value="PTS_IIA_man"/>
    <property type="match status" value="1"/>
</dbReference>
<organism evidence="9 10">
    <name type="scientific">Romboutsia weinsteinii</name>
    <dbReference type="NCBI Taxonomy" id="2020949"/>
    <lineage>
        <taxon>Bacteria</taxon>
        <taxon>Bacillati</taxon>
        <taxon>Bacillota</taxon>
        <taxon>Clostridia</taxon>
        <taxon>Peptostreptococcales</taxon>
        <taxon>Peptostreptococcaceae</taxon>
        <taxon>Romboutsia</taxon>
    </lineage>
</organism>
<feature type="domain" description="PTS EIIA type-4" evidence="8">
    <location>
        <begin position="1"/>
        <end position="123"/>
    </location>
</feature>
<dbReference type="GO" id="GO:0009401">
    <property type="term" value="P:phosphoenolpyruvate-dependent sugar phosphotransferase system"/>
    <property type="evidence" value="ECO:0007669"/>
    <property type="project" value="UniProtKB-KW"/>
</dbReference>
<dbReference type="Proteomes" id="UP000215694">
    <property type="component" value="Unassembled WGS sequence"/>
</dbReference>
<name>A0A371J9G8_9FIRM</name>
<evidence type="ECO:0000256" key="4">
    <source>
        <dbReference type="ARBA" id="ARBA00022597"/>
    </source>
</evidence>
<dbReference type="Pfam" id="PF03610">
    <property type="entry name" value="EIIA-man"/>
    <property type="match status" value="1"/>
</dbReference>
<protein>
    <recommendedName>
        <fullName evidence="8">PTS EIIA type-4 domain-containing protein</fullName>
    </recommendedName>
</protein>
<dbReference type="PANTHER" id="PTHR33799:SF1">
    <property type="entry name" value="PTS SYSTEM MANNOSE-SPECIFIC EIIAB COMPONENT-RELATED"/>
    <property type="match status" value="1"/>
</dbReference>
<keyword evidence="2" id="KW-0813">Transport</keyword>
<proteinExistence type="predicted"/>
<evidence type="ECO:0000256" key="7">
    <source>
        <dbReference type="ARBA" id="ARBA00022777"/>
    </source>
</evidence>
<evidence type="ECO:0000313" key="9">
    <source>
        <dbReference type="EMBL" id="RDY29385.1"/>
    </source>
</evidence>
<dbReference type="InterPro" id="IPR051471">
    <property type="entry name" value="Bacterial_PTS_sugar_comp"/>
</dbReference>
<accession>A0A371J9G8</accession>
<comment type="caution">
    <text evidence="9">The sequence shown here is derived from an EMBL/GenBank/DDBJ whole genome shotgun (WGS) entry which is preliminary data.</text>
</comment>
<keyword evidence="7" id="KW-0418">Kinase</keyword>
<dbReference type="SUPFAM" id="SSF53062">
    <property type="entry name" value="PTS system fructose IIA component-like"/>
    <property type="match status" value="1"/>
</dbReference>